<protein>
    <submittedName>
        <fullName evidence="1">Uncharacterized protein</fullName>
    </submittedName>
</protein>
<organism evidence="1">
    <name type="scientific">marine metagenome</name>
    <dbReference type="NCBI Taxonomy" id="408172"/>
    <lineage>
        <taxon>unclassified sequences</taxon>
        <taxon>metagenomes</taxon>
        <taxon>ecological metagenomes</taxon>
    </lineage>
</organism>
<name>A0A382QAB8_9ZZZZ</name>
<evidence type="ECO:0000313" key="1">
    <source>
        <dbReference type="EMBL" id="SVC81987.1"/>
    </source>
</evidence>
<accession>A0A382QAB8</accession>
<proteinExistence type="predicted"/>
<gene>
    <name evidence="1" type="ORF">METZ01_LOCUS334841</name>
</gene>
<sequence length="34" mass="3737">MTKIIKLNTITSAIRVSKSPSGDVKLSFVIFPIM</sequence>
<reference evidence="1" key="1">
    <citation type="submission" date="2018-05" db="EMBL/GenBank/DDBJ databases">
        <authorList>
            <person name="Lanie J.A."/>
            <person name="Ng W.-L."/>
            <person name="Kazmierczak K.M."/>
            <person name="Andrzejewski T.M."/>
            <person name="Davidsen T.M."/>
            <person name="Wayne K.J."/>
            <person name="Tettelin H."/>
            <person name="Glass J.I."/>
            <person name="Rusch D."/>
            <person name="Podicherti R."/>
            <person name="Tsui H.-C.T."/>
            <person name="Winkler M.E."/>
        </authorList>
    </citation>
    <scope>NUCLEOTIDE SEQUENCE</scope>
</reference>
<dbReference type="AlphaFoldDB" id="A0A382QAB8"/>
<dbReference type="EMBL" id="UINC01112798">
    <property type="protein sequence ID" value="SVC81987.1"/>
    <property type="molecule type" value="Genomic_DNA"/>
</dbReference>